<gene>
    <name evidence="1" type="ORF">BSP38_146</name>
</gene>
<evidence type="ECO:0000313" key="2">
    <source>
        <dbReference type="Proteomes" id="UP000260425"/>
    </source>
</evidence>
<dbReference type="EMBL" id="MH606185">
    <property type="protein sequence ID" value="AXH71188.1"/>
    <property type="molecule type" value="Genomic_DNA"/>
</dbReference>
<keyword evidence="2" id="KW-1185">Reference proteome</keyword>
<name>A0A345MK06_BPBSP</name>
<reference evidence="1 2" key="1">
    <citation type="submission" date="2018-07" db="EMBL/GenBank/DDBJ databases">
        <title>Complete nucleotide sequence of Bacillus phage BSP38.</title>
        <authorList>
            <person name="Ghosh K."/>
            <person name="Kim K.-P."/>
        </authorList>
    </citation>
    <scope>NUCLEOTIDE SEQUENCE [LARGE SCALE GENOMIC DNA]</scope>
</reference>
<sequence>MVEELDKYVGTTGSTLDESFKKITDILNEVGTVIHENENPGYLSELVYTHYVVENKDNGKKKMYGLWYQTRTPFSPKHMECSFGFTVEDRLPLYS</sequence>
<proteinExistence type="predicted"/>
<protein>
    <submittedName>
        <fullName evidence="1">Uncharacterized protein</fullName>
    </submittedName>
</protein>
<organismHost>
    <name type="scientific">Bacillus subtilis</name>
    <dbReference type="NCBI Taxonomy" id="1423"/>
</organismHost>
<dbReference type="Proteomes" id="UP000260425">
    <property type="component" value="Segment"/>
</dbReference>
<accession>A0A345MK06</accession>
<organism evidence="1 2">
    <name type="scientific">Bacillus phage BSP38</name>
    <dbReference type="NCBI Taxonomy" id="2283013"/>
    <lineage>
        <taxon>Viruses</taxon>
        <taxon>Duplodnaviria</taxon>
        <taxon>Heunggongvirae</taxon>
        <taxon>Uroviricota</taxon>
        <taxon>Caudoviricetes</taxon>
        <taxon>Herelleviridae</taxon>
        <taxon>Bastillevirinae</taxon>
        <taxon>Jeonjuvirus</taxon>
        <taxon>Jeonjuvirus BSP38</taxon>
    </lineage>
</organism>
<evidence type="ECO:0000313" key="1">
    <source>
        <dbReference type="EMBL" id="AXH71188.1"/>
    </source>
</evidence>